<dbReference type="AlphaFoldDB" id="A0A5R1Z0Y5"/>
<accession>A0A5R1Z0Y5</accession>
<feature type="compositionally biased region" description="Basic and acidic residues" evidence="1">
    <location>
        <begin position="64"/>
        <end position="75"/>
    </location>
</feature>
<proteinExistence type="predicted"/>
<dbReference type="EMBL" id="PYKJ01000130">
    <property type="protein sequence ID" value="TGC98486.1"/>
    <property type="molecule type" value="Genomic_DNA"/>
</dbReference>
<gene>
    <name evidence="2" type="primary">rne</name>
    <name evidence="2" type="ORF">C9F08_05550</name>
</gene>
<evidence type="ECO:0000256" key="1">
    <source>
        <dbReference type="SAM" id="MobiDB-lite"/>
    </source>
</evidence>
<protein>
    <submittedName>
        <fullName evidence="2">Ribonuclease E</fullName>
    </submittedName>
</protein>
<comment type="caution">
    <text evidence="2">The sequence shown here is derived from an EMBL/GenBank/DDBJ whole genome shotgun (WGS) entry which is preliminary data.</text>
</comment>
<organism evidence="2 3">
    <name type="scientific">Salmonella enteritidis</name>
    <dbReference type="NCBI Taxonomy" id="149539"/>
    <lineage>
        <taxon>Bacteria</taxon>
        <taxon>Pseudomonadati</taxon>
        <taxon>Pseudomonadota</taxon>
        <taxon>Gammaproteobacteria</taxon>
        <taxon>Enterobacterales</taxon>
        <taxon>Enterobacteriaceae</taxon>
        <taxon>Salmonella</taxon>
    </lineage>
</organism>
<evidence type="ECO:0000313" key="2">
    <source>
        <dbReference type="EMBL" id="TGC98486.1"/>
    </source>
</evidence>
<name>A0A5R1Z0Y5_SALEN</name>
<feature type="compositionally biased region" description="Basic and acidic residues" evidence="1">
    <location>
        <begin position="82"/>
        <end position="94"/>
    </location>
</feature>
<feature type="non-terminal residue" evidence="2">
    <location>
        <position position="1"/>
    </location>
</feature>
<feature type="non-terminal residue" evidence="2">
    <location>
        <position position="130"/>
    </location>
</feature>
<evidence type="ECO:0000313" key="3">
    <source>
        <dbReference type="Proteomes" id="UP000297537"/>
    </source>
</evidence>
<sequence length="130" mass="14331">TFAMPDVPPAPTPVEPAVSVATAKKDNVAAAQPAQPGLFSRFLNALKQLFSGEETKAVETAAPKAEEKAERQQDRRKPRQNNRRDRNDRRDTRANRAGRAGGGRRDEARPNRRRAPRQRGAARGSRRAGP</sequence>
<reference evidence="2 3" key="1">
    <citation type="submission" date="2018-03" db="EMBL/GenBank/DDBJ databases">
        <title>Non-Typhoidal Salmonella genome sequencing and assembly.</title>
        <authorList>
            <person name="Matchawe C."/>
        </authorList>
    </citation>
    <scope>NUCLEOTIDE SEQUENCE [LARGE SCALE GENOMIC DNA]</scope>
    <source>
        <strain evidence="2 3">20dea</strain>
    </source>
</reference>
<feature type="region of interest" description="Disordered" evidence="1">
    <location>
        <begin position="55"/>
        <end position="130"/>
    </location>
</feature>
<dbReference type="Proteomes" id="UP000297537">
    <property type="component" value="Unassembled WGS sequence"/>
</dbReference>